<organism evidence="2 3">
    <name type="scientific">Thioalkalivibrio denitrificans</name>
    <dbReference type="NCBI Taxonomy" id="108003"/>
    <lineage>
        <taxon>Bacteria</taxon>
        <taxon>Pseudomonadati</taxon>
        <taxon>Pseudomonadota</taxon>
        <taxon>Gammaproteobacteria</taxon>
        <taxon>Chromatiales</taxon>
        <taxon>Ectothiorhodospiraceae</taxon>
        <taxon>Thioalkalivibrio</taxon>
    </lineage>
</organism>
<evidence type="ECO:0000313" key="2">
    <source>
        <dbReference type="EMBL" id="OOG28874.1"/>
    </source>
</evidence>
<feature type="region of interest" description="Disordered" evidence="1">
    <location>
        <begin position="90"/>
        <end position="118"/>
    </location>
</feature>
<dbReference type="STRING" id="108003.B1C78_00640"/>
<dbReference type="EMBL" id="MVBK01000001">
    <property type="protein sequence ID" value="OOG28874.1"/>
    <property type="molecule type" value="Genomic_DNA"/>
</dbReference>
<protein>
    <submittedName>
        <fullName evidence="2">Uncharacterized protein</fullName>
    </submittedName>
</protein>
<proteinExistence type="predicted"/>
<accession>A0A1V3NV70</accession>
<sequence>MTRQTEFLTPGPLHPDLFGGDTPIMVPLDEPAAAHSSGDSLYEVEVCWEIDQTVHCVKVRVPAAHEAAAATTGVRQVRAEYHGAGFEAVDVQRSRTQRQALKRRMRRSNPPSRRGGDQ</sequence>
<dbReference type="Proteomes" id="UP000189462">
    <property type="component" value="Unassembled WGS sequence"/>
</dbReference>
<keyword evidence="3" id="KW-1185">Reference proteome</keyword>
<feature type="compositionally biased region" description="Low complexity" evidence="1">
    <location>
        <begin position="108"/>
        <end position="118"/>
    </location>
</feature>
<evidence type="ECO:0000256" key="1">
    <source>
        <dbReference type="SAM" id="MobiDB-lite"/>
    </source>
</evidence>
<dbReference type="RefSeq" id="WP_077277210.1">
    <property type="nucleotide sequence ID" value="NZ_MVBK01000001.1"/>
</dbReference>
<name>A0A1V3NV70_9GAMM</name>
<dbReference type="OrthoDB" id="7069405at2"/>
<evidence type="ECO:0000313" key="3">
    <source>
        <dbReference type="Proteomes" id="UP000189462"/>
    </source>
</evidence>
<dbReference type="AlphaFoldDB" id="A0A1V3NV70"/>
<comment type="caution">
    <text evidence="2">The sequence shown here is derived from an EMBL/GenBank/DDBJ whole genome shotgun (WGS) entry which is preliminary data.</text>
</comment>
<reference evidence="2 3" key="1">
    <citation type="submission" date="2017-02" db="EMBL/GenBank/DDBJ databases">
        <title>Genomic diversity within the haloalkaliphilic genus Thioalkalivibrio.</title>
        <authorList>
            <person name="Ahn A.-C."/>
            <person name="Meier-Kolthoff J."/>
            <person name="Overmars L."/>
            <person name="Richter M."/>
            <person name="Woyke T."/>
            <person name="Sorokin D.Y."/>
            <person name="Muyzer G."/>
        </authorList>
    </citation>
    <scope>NUCLEOTIDE SEQUENCE [LARGE SCALE GENOMIC DNA]</scope>
    <source>
        <strain evidence="2 3">ALJD</strain>
    </source>
</reference>
<gene>
    <name evidence="2" type="ORF">B1C78_00640</name>
</gene>